<keyword evidence="2 6" id="KW-0812">Transmembrane</keyword>
<feature type="transmembrane region" description="Helical" evidence="6">
    <location>
        <begin position="438"/>
        <end position="457"/>
    </location>
</feature>
<feature type="transmembrane region" description="Helical" evidence="6">
    <location>
        <begin position="469"/>
        <end position="487"/>
    </location>
</feature>
<dbReference type="PROSITE" id="PS00889">
    <property type="entry name" value="CNMP_BINDING_2"/>
    <property type="match status" value="1"/>
</dbReference>
<dbReference type="SUPFAM" id="SSF52091">
    <property type="entry name" value="SpoIIaa-like"/>
    <property type="match status" value="1"/>
</dbReference>
<keyword evidence="3 6" id="KW-1133">Transmembrane helix</keyword>
<feature type="transmembrane region" description="Helical" evidence="6">
    <location>
        <begin position="227"/>
        <end position="249"/>
    </location>
</feature>
<dbReference type="InterPro" id="IPR002645">
    <property type="entry name" value="STAS_dom"/>
</dbReference>
<dbReference type="Gene3D" id="2.60.120.10">
    <property type="entry name" value="Jelly Rolls"/>
    <property type="match status" value="1"/>
</dbReference>
<dbReference type="Proteomes" id="UP000002191">
    <property type="component" value="Chromosome"/>
</dbReference>
<feature type="domain" description="Cyclic nucleotide-binding" evidence="7">
    <location>
        <begin position="740"/>
        <end position="830"/>
    </location>
</feature>
<evidence type="ECO:0000256" key="1">
    <source>
        <dbReference type="ARBA" id="ARBA00004141"/>
    </source>
</evidence>
<dbReference type="CDD" id="cd00038">
    <property type="entry name" value="CAP_ED"/>
    <property type="match status" value="1"/>
</dbReference>
<gene>
    <name evidence="9" type="ordered locus">Daes_1316</name>
</gene>
<reference evidence="9 10" key="2">
    <citation type="journal article" date="2014" name="Genome Announc.">
        <title>Complete Genome Sequence of the Subsurface, Mesophilic Sulfate-Reducing Bacterium Desulfovibrio aespoeensis Aspo-2.</title>
        <authorList>
            <person name="Pedersen K."/>
            <person name="Bengtsson A."/>
            <person name="Edlund J."/>
            <person name="Rabe L."/>
            <person name="Hazen T."/>
            <person name="Chakraborty R."/>
            <person name="Goodwin L."/>
            <person name="Shapiro N."/>
        </authorList>
    </citation>
    <scope>NUCLEOTIDE SEQUENCE [LARGE SCALE GENOMIC DNA]</scope>
    <source>
        <strain evidence="10">ATCC 700646 / DSM 10631 / Aspo-2</strain>
    </source>
</reference>
<feature type="transmembrane region" description="Helical" evidence="6">
    <location>
        <begin position="261"/>
        <end position="282"/>
    </location>
</feature>
<dbReference type="InterPro" id="IPR018488">
    <property type="entry name" value="cNMP-bd_CS"/>
</dbReference>
<dbReference type="KEGG" id="das:Daes_1316"/>
<dbReference type="InterPro" id="IPR052706">
    <property type="entry name" value="Membrane-Transporter-like"/>
</dbReference>
<dbReference type="InterPro" id="IPR018490">
    <property type="entry name" value="cNMP-bd_dom_sf"/>
</dbReference>
<dbReference type="InterPro" id="IPR000595">
    <property type="entry name" value="cNMP-bd_dom"/>
</dbReference>
<proteinExistence type="predicted"/>
<dbReference type="GO" id="GO:0016020">
    <property type="term" value="C:membrane"/>
    <property type="evidence" value="ECO:0007669"/>
    <property type="project" value="UniProtKB-SubCell"/>
</dbReference>
<evidence type="ECO:0000256" key="6">
    <source>
        <dbReference type="SAM" id="Phobius"/>
    </source>
</evidence>
<dbReference type="PROSITE" id="PS50042">
    <property type="entry name" value="CNMP_BINDING_3"/>
    <property type="match status" value="1"/>
</dbReference>
<dbReference type="AlphaFoldDB" id="E6VUT9"/>
<keyword evidence="4 6" id="KW-0472">Membrane</keyword>
<feature type="transmembrane region" description="Helical" evidence="6">
    <location>
        <begin position="399"/>
        <end position="417"/>
    </location>
</feature>
<evidence type="ECO:0000313" key="9">
    <source>
        <dbReference type="EMBL" id="ADU62330.1"/>
    </source>
</evidence>
<feature type="transmembrane region" description="Helical" evidence="6">
    <location>
        <begin position="336"/>
        <end position="355"/>
    </location>
</feature>
<keyword evidence="10" id="KW-1185">Reference proteome</keyword>
<dbReference type="Pfam" id="PF00916">
    <property type="entry name" value="Sulfate_transp"/>
    <property type="match status" value="1"/>
</dbReference>
<feature type="transmembrane region" description="Helical" evidence="6">
    <location>
        <begin position="195"/>
        <end position="215"/>
    </location>
</feature>
<evidence type="ECO:0000256" key="2">
    <source>
        <dbReference type="ARBA" id="ARBA00022692"/>
    </source>
</evidence>
<evidence type="ECO:0000259" key="7">
    <source>
        <dbReference type="PROSITE" id="PS50042"/>
    </source>
</evidence>
<evidence type="ECO:0000313" key="10">
    <source>
        <dbReference type="Proteomes" id="UP000002191"/>
    </source>
</evidence>
<dbReference type="HOGENOM" id="CLU_003182_4_2_7"/>
<name>E6VUT9_PSEA9</name>
<organism evidence="9 10">
    <name type="scientific">Pseudodesulfovibrio aespoeensis (strain ATCC 700646 / DSM 10631 / Aspo-2)</name>
    <name type="common">Desulfovibrio aespoeensis</name>
    <dbReference type="NCBI Taxonomy" id="643562"/>
    <lineage>
        <taxon>Bacteria</taxon>
        <taxon>Pseudomonadati</taxon>
        <taxon>Thermodesulfobacteriota</taxon>
        <taxon>Desulfovibrionia</taxon>
        <taxon>Desulfovibrionales</taxon>
        <taxon>Desulfovibrionaceae</taxon>
    </lineage>
</organism>
<sequence>MVDGDAQSQDVDGAAVPAAGPHGMDLDAIDVTDIADEVASDAASGDSQEDIICTGCGYAVSGGGRACPKCGRALKRPEALPEVSEEDIDVSDLAEEGAPQVWDADYPDASASGLSGVDDTGRSGGFRLLEGNLPLNVFAGLVSGILAFFFALALALLTCSQPGMQPFLPHVIAMSLVATAVGGVLFSLMSRIPFALAGPETVLAAALFLFVGSIYRSMAGLYPTDAMLPTILAAIVLASLSIGALLWLLGKLGAAEYVRFIPIQIIGGVVGGVGVFVLLGTFDWMGQFSLDWNNLFAAVRDCVQLFRPDQCLYSMGPSVAFGVILLIGLARFKNSLFMLAMVLAASAVGYAAGLWGGDLPISTLAITIPNLGDNIFPLPVEALRPGFGAIEWGVIKDNGLYIGGLAVLAVLTSMYRITNLELIHGRESDLNQEYRSLGLTNIVAGLCGGVPSSISYGRSAGNRAVGARGPVAGIVAGLLCAAGLYYADRIIPMIPRFVPEGILIYAGLDLIRDWLFRTRTAFTRRDDVLMLWVTFLTTLLLGLLAGIGVGVGLALMATVSRYSKGGAIRNVLSGVNHRSNVDRAPAQQRTLKEYGDHIHILRLQGFLFLGSMERLLKVIRDRLDTRDMLPVEYLVIDFKLVTGLASAAGIGFKKLRNLVEEYDLEMIITSAPLELEEHLSGMGYVGEDDSPFKVFFNLDFALEWCENRVLDSENMLTMKLLTLPELLAPVFPEPRYIPALMKVLKRVVADKGEAVFRQGDKSDSMYFVESGRLDVELELEGGKLLRLKKVGPGAVFGEMGIYTLAPRSATVRAAEKCVLYMMTIDKLNAVEKRAPVLVTAINRFLINMLSERLVDANKKVRDLMV</sequence>
<feature type="compositionally biased region" description="Polar residues" evidence="5">
    <location>
        <begin position="1"/>
        <end position="10"/>
    </location>
</feature>
<dbReference type="SMART" id="SM00100">
    <property type="entry name" value="cNMP"/>
    <property type="match status" value="1"/>
</dbReference>
<dbReference type="Pfam" id="PF00027">
    <property type="entry name" value="cNMP_binding"/>
    <property type="match status" value="1"/>
</dbReference>
<dbReference type="InterPro" id="IPR014710">
    <property type="entry name" value="RmlC-like_jellyroll"/>
</dbReference>
<feature type="domain" description="STAS" evidence="8">
    <location>
        <begin position="600"/>
        <end position="705"/>
    </location>
</feature>
<evidence type="ECO:0000256" key="5">
    <source>
        <dbReference type="SAM" id="MobiDB-lite"/>
    </source>
</evidence>
<dbReference type="PRINTS" id="PR00103">
    <property type="entry name" value="CAMPKINASE"/>
</dbReference>
<dbReference type="eggNOG" id="COG0659">
    <property type="taxonomic scope" value="Bacteria"/>
</dbReference>
<feature type="transmembrane region" description="Helical" evidence="6">
    <location>
        <begin position="529"/>
        <end position="555"/>
    </location>
</feature>
<feature type="transmembrane region" description="Helical" evidence="6">
    <location>
        <begin position="312"/>
        <end position="329"/>
    </location>
</feature>
<dbReference type="PANTHER" id="PTHR43310">
    <property type="entry name" value="SULFATE TRANSPORTER YBAR-RELATED"/>
    <property type="match status" value="1"/>
</dbReference>
<dbReference type="PROSITE" id="PS50801">
    <property type="entry name" value="STAS"/>
    <property type="match status" value="1"/>
</dbReference>
<evidence type="ECO:0000256" key="4">
    <source>
        <dbReference type="ARBA" id="ARBA00023136"/>
    </source>
</evidence>
<reference evidence="10" key="1">
    <citation type="submission" date="2010-12" db="EMBL/GenBank/DDBJ databases">
        <title>Complete sequence of Desulfovibrio aespoeensis Aspo-2.</title>
        <authorList>
            <consortium name="US DOE Joint Genome Institute"/>
            <person name="Lucas S."/>
            <person name="Copeland A."/>
            <person name="Lapidus A."/>
            <person name="Cheng J.-F."/>
            <person name="Goodwin L."/>
            <person name="Pitluck S."/>
            <person name="Chertkov O."/>
            <person name="Misra M."/>
            <person name="Detter J.C."/>
            <person name="Han C."/>
            <person name="Tapia R."/>
            <person name="Land M."/>
            <person name="Hauser L."/>
            <person name="Kyrpides N."/>
            <person name="Ivanova N."/>
            <person name="Ovchinnikova G."/>
            <person name="Pedersen K."/>
            <person name="Jagevall S."/>
            <person name="Hazen T."/>
            <person name="Woyke T."/>
        </authorList>
    </citation>
    <scope>NUCLEOTIDE SEQUENCE [LARGE SCALE GENOMIC DNA]</scope>
    <source>
        <strain evidence="10">ATCC 700646 / DSM 10631 / Aspo-2</strain>
    </source>
</reference>
<dbReference type="STRING" id="643562.Daes_1316"/>
<evidence type="ECO:0000256" key="3">
    <source>
        <dbReference type="ARBA" id="ARBA00022989"/>
    </source>
</evidence>
<dbReference type="Gene3D" id="3.30.750.24">
    <property type="entry name" value="STAS domain"/>
    <property type="match status" value="1"/>
</dbReference>
<feature type="transmembrane region" description="Helical" evidence="6">
    <location>
        <begin position="133"/>
        <end position="155"/>
    </location>
</feature>
<dbReference type="EMBL" id="CP002431">
    <property type="protein sequence ID" value="ADU62330.1"/>
    <property type="molecule type" value="Genomic_DNA"/>
</dbReference>
<dbReference type="CDD" id="cd07042">
    <property type="entry name" value="STAS_SulP_like_sulfate_transporter"/>
    <property type="match status" value="1"/>
</dbReference>
<evidence type="ECO:0000259" key="8">
    <source>
        <dbReference type="PROSITE" id="PS50801"/>
    </source>
</evidence>
<dbReference type="SUPFAM" id="SSF51206">
    <property type="entry name" value="cAMP-binding domain-like"/>
    <property type="match status" value="1"/>
</dbReference>
<protein>
    <submittedName>
        <fullName evidence="9">Cyclic nucleotide-binding protein</fullName>
    </submittedName>
</protein>
<feature type="transmembrane region" description="Helical" evidence="6">
    <location>
        <begin position="167"/>
        <end position="188"/>
    </location>
</feature>
<comment type="subcellular location">
    <subcellularLocation>
        <location evidence="1">Membrane</location>
        <topology evidence="1">Multi-pass membrane protein</topology>
    </subcellularLocation>
</comment>
<dbReference type="InterPro" id="IPR011547">
    <property type="entry name" value="SLC26A/SulP_dom"/>
</dbReference>
<dbReference type="PANTHER" id="PTHR43310:SF2">
    <property type="entry name" value="SLC26A_SULP TRANSPORTER DOMAIN-CONTAINING PROTEIN"/>
    <property type="match status" value="1"/>
</dbReference>
<dbReference type="InterPro" id="IPR036513">
    <property type="entry name" value="STAS_dom_sf"/>
</dbReference>
<feature type="region of interest" description="Disordered" evidence="5">
    <location>
        <begin position="1"/>
        <end position="22"/>
    </location>
</feature>
<accession>E6VUT9</accession>